<dbReference type="FunFam" id="3.40.50.300:FF:000011">
    <property type="entry name" value="Putative ABC transporter ATP-binding component"/>
    <property type="match status" value="1"/>
</dbReference>
<keyword evidence="4" id="KW-0175">Coiled coil</keyword>
<proteinExistence type="predicted"/>
<evidence type="ECO:0000256" key="1">
    <source>
        <dbReference type="ARBA" id="ARBA00022737"/>
    </source>
</evidence>
<dbReference type="GO" id="GO:0003676">
    <property type="term" value="F:nucleic acid binding"/>
    <property type="evidence" value="ECO:0007669"/>
    <property type="project" value="UniProtKB-ARBA"/>
</dbReference>
<dbReference type="InterPro" id="IPR027417">
    <property type="entry name" value="P-loop_NTPase"/>
</dbReference>
<feature type="domain" description="ABC transporter" evidence="5">
    <location>
        <begin position="4"/>
        <end position="264"/>
    </location>
</feature>
<evidence type="ECO:0000256" key="4">
    <source>
        <dbReference type="SAM" id="Coils"/>
    </source>
</evidence>
<sequence>MIILSCNNISKSYGIDTILENVTFSVNKGDKVGLIGVNGAGKSTLLKILTKQISYDTGDLFIAKSTTIGYLEQSAVFHEDKTIFEEALSIYQYVIDLEQSLRHKELEIATLSKDNESKKNIDSLMNEYASLMEDFEKNNGYGYRSEVRGVLKGLGFSDDDFDKTVAQLSGGEKTRLTLVKLLLSKPDILLLDEPSNHLDIQAVEWLEGFLKDFSGTILMISHDRFFLDQLVTSILEVEDQQVTSYKGNYSLYMEKKRAILEQQMRAYENQQQEINKQKDIIRRLKQHGTEKLMNRAKSREKQLSKVDVIEMPQQLKKKASIGFTAEIKSGENVLSIKELCKSFDEVKLFDNVTFNIYRGERVALIGPNGIGKSTLFKILLNELPYNGGEFYLGHRVEIGYYDQEQQNLSMNKTLIDEIWDEHPSKTETEVRTLLGRFLFHGDDVFRTISTLSGGEKARASLLKLILSNSNFLLLDEPTNHLDIVSKEVLEEALINYDGTVLVISHDRYFLNRISTKTIELNSQGIEAYLGNYEYYLFKKNERLENSSQGFIEEKTKTKLKEERRKEKEELNRLRDIKKNIQRLEADILKQEEELSNLEGLMCQEDIYSSPEKSKEVQLKTQQVKAYLQKLYDEWESFVDIST</sequence>
<evidence type="ECO:0000256" key="2">
    <source>
        <dbReference type="ARBA" id="ARBA00022741"/>
    </source>
</evidence>
<dbReference type="FunFam" id="3.40.50.300:FF:000309">
    <property type="entry name" value="ABC transporter ATP-binding protein"/>
    <property type="match status" value="1"/>
</dbReference>
<feature type="domain" description="ABC transporter" evidence="5">
    <location>
        <begin position="334"/>
        <end position="547"/>
    </location>
</feature>
<dbReference type="CDD" id="cd03221">
    <property type="entry name" value="ABCF_EF-3"/>
    <property type="match status" value="2"/>
</dbReference>
<keyword evidence="2" id="KW-0547">Nucleotide-binding</keyword>
<dbReference type="Pfam" id="PF12848">
    <property type="entry name" value="ABC_tran_Xtn"/>
    <property type="match status" value="1"/>
</dbReference>
<dbReference type="Proteomes" id="UP000432715">
    <property type="component" value="Unassembled WGS sequence"/>
</dbReference>
<keyword evidence="3 6" id="KW-0067">ATP-binding</keyword>
<dbReference type="Gene3D" id="3.40.50.300">
    <property type="entry name" value="P-loop containing nucleotide triphosphate hydrolases"/>
    <property type="match status" value="2"/>
</dbReference>
<dbReference type="InterPro" id="IPR032781">
    <property type="entry name" value="ABC_tran_Xtn"/>
</dbReference>
<dbReference type="PANTHER" id="PTHR42855:SF2">
    <property type="entry name" value="DRUG RESISTANCE ABC TRANSPORTER,ATP-BINDING PROTEIN"/>
    <property type="match status" value="1"/>
</dbReference>
<keyword evidence="1" id="KW-0677">Repeat</keyword>
<dbReference type="EMBL" id="WBZC01000048">
    <property type="protein sequence ID" value="KAB3532436.1"/>
    <property type="molecule type" value="Genomic_DNA"/>
</dbReference>
<organism evidence="6 7">
    <name type="scientific">Alkaliphilus pronyensis</name>
    <dbReference type="NCBI Taxonomy" id="1482732"/>
    <lineage>
        <taxon>Bacteria</taxon>
        <taxon>Bacillati</taxon>
        <taxon>Bacillota</taxon>
        <taxon>Clostridia</taxon>
        <taxon>Peptostreptococcales</taxon>
        <taxon>Natronincolaceae</taxon>
        <taxon>Alkaliphilus</taxon>
    </lineage>
</organism>
<dbReference type="OrthoDB" id="9801441at2"/>
<dbReference type="InterPro" id="IPR003439">
    <property type="entry name" value="ABC_transporter-like_ATP-bd"/>
</dbReference>
<protein>
    <submittedName>
        <fullName evidence="6">ABC-F family ATP-binding cassette domain-containing protein</fullName>
    </submittedName>
</protein>
<dbReference type="AlphaFoldDB" id="A0A6I0F8Q6"/>
<feature type="coiled-coil region" evidence="4">
    <location>
        <begin position="253"/>
        <end position="287"/>
    </location>
</feature>
<dbReference type="RefSeq" id="WP_151861835.1">
    <property type="nucleotide sequence ID" value="NZ_WBZC01000048.1"/>
</dbReference>
<dbReference type="NCBIfam" id="NF000355">
    <property type="entry name" value="ribo_prot_ABC_F"/>
    <property type="match status" value="1"/>
</dbReference>
<dbReference type="SUPFAM" id="SSF52540">
    <property type="entry name" value="P-loop containing nucleoside triphosphate hydrolases"/>
    <property type="match status" value="2"/>
</dbReference>
<dbReference type="Pfam" id="PF00005">
    <property type="entry name" value="ABC_tran"/>
    <property type="match status" value="2"/>
</dbReference>
<name>A0A6I0F8Q6_9FIRM</name>
<dbReference type="GO" id="GO:0005524">
    <property type="term" value="F:ATP binding"/>
    <property type="evidence" value="ECO:0007669"/>
    <property type="project" value="UniProtKB-KW"/>
</dbReference>
<dbReference type="InterPro" id="IPR017871">
    <property type="entry name" value="ABC_transporter-like_CS"/>
</dbReference>
<evidence type="ECO:0000313" key="6">
    <source>
        <dbReference type="EMBL" id="KAB3532436.1"/>
    </source>
</evidence>
<dbReference type="PROSITE" id="PS50893">
    <property type="entry name" value="ABC_TRANSPORTER_2"/>
    <property type="match status" value="2"/>
</dbReference>
<dbReference type="PROSITE" id="PS00211">
    <property type="entry name" value="ABC_TRANSPORTER_1"/>
    <property type="match status" value="2"/>
</dbReference>
<dbReference type="PANTHER" id="PTHR42855">
    <property type="entry name" value="ABC TRANSPORTER ATP-BINDING SUBUNIT"/>
    <property type="match status" value="1"/>
</dbReference>
<evidence type="ECO:0000313" key="7">
    <source>
        <dbReference type="Proteomes" id="UP000432715"/>
    </source>
</evidence>
<dbReference type="SMART" id="SM00382">
    <property type="entry name" value="AAA"/>
    <property type="match status" value="2"/>
</dbReference>
<keyword evidence="7" id="KW-1185">Reference proteome</keyword>
<dbReference type="InterPro" id="IPR003593">
    <property type="entry name" value="AAA+_ATPase"/>
</dbReference>
<gene>
    <name evidence="6" type="ORF">F8154_11870</name>
</gene>
<reference evidence="6 7" key="1">
    <citation type="submission" date="2019-10" db="EMBL/GenBank/DDBJ databases">
        <title>Alkaliphilus serpentinus sp. nov. and Alkaliphilus pronyensis sp. nov., two novel anaerobic alkaliphilic species isolated from the serpentinized-hosted hydrothermal field of the Prony Bay (New Caledonia).</title>
        <authorList>
            <person name="Postec A."/>
        </authorList>
    </citation>
    <scope>NUCLEOTIDE SEQUENCE [LARGE SCALE GENOMIC DNA]</scope>
    <source>
        <strain evidence="6 7">LacV</strain>
    </source>
</reference>
<dbReference type="GO" id="GO:0016887">
    <property type="term" value="F:ATP hydrolysis activity"/>
    <property type="evidence" value="ECO:0007669"/>
    <property type="project" value="InterPro"/>
</dbReference>
<evidence type="ECO:0000256" key="3">
    <source>
        <dbReference type="ARBA" id="ARBA00022840"/>
    </source>
</evidence>
<accession>A0A6I0F8Q6</accession>
<dbReference type="InterPro" id="IPR051309">
    <property type="entry name" value="ABCF_ATPase"/>
</dbReference>
<evidence type="ECO:0000259" key="5">
    <source>
        <dbReference type="PROSITE" id="PS50893"/>
    </source>
</evidence>
<feature type="coiled-coil region" evidence="4">
    <location>
        <begin position="551"/>
        <end position="600"/>
    </location>
</feature>
<comment type="caution">
    <text evidence="6">The sequence shown here is derived from an EMBL/GenBank/DDBJ whole genome shotgun (WGS) entry which is preliminary data.</text>
</comment>